<evidence type="ECO:0000256" key="4">
    <source>
        <dbReference type="ARBA" id="ARBA00022723"/>
    </source>
</evidence>
<dbReference type="Gene3D" id="3.90.230.10">
    <property type="entry name" value="Creatinase/methionine aminopeptidase superfamily"/>
    <property type="match status" value="1"/>
</dbReference>
<organism evidence="10 12">
    <name type="scientific">Acutalibacter muris</name>
    <dbReference type="NCBI Taxonomy" id="1796620"/>
    <lineage>
        <taxon>Bacteria</taxon>
        <taxon>Bacillati</taxon>
        <taxon>Bacillota</taxon>
        <taxon>Clostridia</taxon>
        <taxon>Eubacteriales</taxon>
        <taxon>Acutalibacteraceae</taxon>
        <taxon>Acutalibacter</taxon>
    </lineage>
</organism>
<dbReference type="KEGG" id="amur:ADH66_18400"/>
<dbReference type="GO" id="GO:0004239">
    <property type="term" value="F:initiator methionyl aminopeptidase activity"/>
    <property type="evidence" value="ECO:0007669"/>
    <property type="project" value="UniProtKB-UniRule"/>
</dbReference>
<dbReference type="InterPro" id="IPR001714">
    <property type="entry name" value="Pept_M24_MAP"/>
</dbReference>
<feature type="binding site" evidence="6">
    <location>
        <position position="176"/>
    </location>
    <ligand>
        <name>substrate</name>
    </ligand>
</feature>
<dbReference type="NCBIfam" id="TIGR00500">
    <property type="entry name" value="met_pdase_I"/>
    <property type="match status" value="1"/>
</dbReference>
<dbReference type="GO" id="GO:0006508">
    <property type="term" value="P:proteolysis"/>
    <property type="evidence" value="ECO:0007669"/>
    <property type="project" value="UniProtKB-KW"/>
</dbReference>
<keyword evidence="3 6" id="KW-0645">Protease</keyword>
<comment type="similarity">
    <text evidence="6">Belongs to the peptidase M24A family. Methionine aminopeptidase type 1 subfamily.</text>
</comment>
<feature type="binding site" evidence="6">
    <location>
        <position position="95"/>
    </location>
    <ligand>
        <name>a divalent metal cation</name>
        <dbReference type="ChEBI" id="CHEBI:60240"/>
        <label>1</label>
    </ligand>
</feature>
<keyword evidence="4 6" id="KW-0479">Metal-binding</keyword>
<dbReference type="HAMAP" id="MF_01974">
    <property type="entry name" value="MetAP_1"/>
    <property type="match status" value="1"/>
</dbReference>
<name>A0A1Z2XVI2_9FIRM</name>
<dbReference type="InterPro" id="IPR002467">
    <property type="entry name" value="Pept_M24A_MAP1"/>
</dbReference>
<dbReference type="EMBL" id="CP065321">
    <property type="protein sequence ID" value="QQR31733.1"/>
    <property type="molecule type" value="Genomic_DNA"/>
</dbReference>
<evidence type="ECO:0000259" key="8">
    <source>
        <dbReference type="Pfam" id="PF00557"/>
    </source>
</evidence>
<dbReference type="RefSeq" id="WP_066537800.1">
    <property type="nucleotide sequence ID" value="NZ_CAJTCQ010000001.1"/>
</dbReference>
<keyword evidence="2 6" id="KW-0031">Aminopeptidase</keyword>
<feature type="binding site" evidence="6">
    <location>
        <position position="233"/>
    </location>
    <ligand>
        <name>a divalent metal cation</name>
        <dbReference type="ChEBI" id="CHEBI:60240"/>
        <label>1</label>
    </ligand>
</feature>
<feature type="binding site" evidence="6">
    <location>
        <position position="106"/>
    </location>
    <ligand>
        <name>a divalent metal cation</name>
        <dbReference type="ChEBI" id="CHEBI:60240"/>
        <label>1</label>
    </ligand>
</feature>
<evidence type="ECO:0000313" key="11">
    <source>
        <dbReference type="Proteomes" id="UP000196710"/>
    </source>
</evidence>
<dbReference type="Pfam" id="PF00557">
    <property type="entry name" value="Peptidase_M24"/>
    <property type="match status" value="1"/>
</dbReference>
<feature type="domain" description="Peptidase M24" evidence="8">
    <location>
        <begin position="13"/>
        <end position="239"/>
    </location>
</feature>
<evidence type="ECO:0000256" key="7">
    <source>
        <dbReference type="RuleBase" id="RU003653"/>
    </source>
</evidence>
<dbReference type="PANTHER" id="PTHR43330">
    <property type="entry name" value="METHIONINE AMINOPEPTIDASE"/>
    <property type="match status" value="1"/>
</dbReference>
<feature type="binding site" evidence="6">
    <location>
        <position position="106"/>
    </location>
    <ligand>
        <name>a divalent metal cation</name>
        <dbReference type="ChEBI" id="CHEBI:60240"/>
        <label>2</label>
        <note>catalytic</note>
    </ligand>
</feature>
<evidence type="ECO:0000256" key="5">
    <source>
        <dbReference type="ARBA" id="ARBA00022801"/>
    </source>
</evidence>
<dbReference type="CDD" id="cd01086">
    <property type="entry name" value="MetAP1"/>
    <property type="match status" value="1"/>
</dbReference>
<dbReference type="GO" id="GO:0005829">
    <property type="term" value="C:cytosol"/>
    <property type="evidence" value="ECO:0007669"/>
    <property type="project" value="TreeGrafter"/>
</dbReference>
<dbReference type="SUPFAM" id="SSF55920">
    <property type="entry name" value="Creatinase/aminopeptidase"/>
    <property type="match status" value="1"/>
</dbReference>
<comment type="cofactor">
    <cofactor evidence="6">
        <name>Co(2+)</name>
        <dbReference type="ChEBI" id="CHEBI:48828"/>
    </cofactor>
    <cofactor evidence="6">
        <name>Zn(2+)</name>
        <dbReference type="ChEBI" id="CHEBI:29105"/>
    </cofactor>
    <cofactor evidence="6">
        <name>Mn(2+)</name>
        <dbReference type="ChEBI" id="CHEBI:29035"/>
    </cofactor>
    <cofactor evidence="6">
        <name>Fe(2+)</name>
        <dbReference type="ChEBI" id="CHEBI:29033"/>
    </cofactor>
    <text evidence="6">Binds 2 divalent metal cations per subunit. Has a high-affinity and a low affinity metal-binding site. The true nature of the physiological cofactor is under debate. The enzyme is active with cobalt, zinc, manganese or divalent iron ions. Most likely, methionine aminopeptidases function as mononuclear Fe(2+)-metalloproteases under physiological conditions, and the catalytically relevant metal-binding site has been assigned to the histidine-containing high-affinity site.</text>
</comment>
<evidence type="ECO:0000256" key="1">
    <source>
        <dbReference type="ARBA" id="ARBA00002521"/>
    </source>
</evidence>
<dbReference type="InterPro" id="IPR000994">
    <property type="entry name" value="Pept_M24"/>
</dbReference>
<dbReference type="EMBL" id="CP021422">
    <property type="protein sequence ID" value="ASB42444.1"/>
    <property type="molecule type" value="Genomic_DNA"/>
</dbReference>
<dbReference type="InterPro" id="IPR036005">
    <property type="entry name" value="Creatinase/aminopeptidase-like"/>
</dbReference>
<keyword evidence="5 6" id="KW-0378">Hydrolase</keyword>
<feature type="binding site" evidence="6">
    <location>
        <position position="169"/>
    </location>
    <ligand>
        <name>a divalent metal cation</name>
        <dbReference type="ChEBI" id="CHEBI:60240"/>
        <label>2</label>
        <note>catalytic</note>
    </ligand>
</feature>
<comment type="catalytic activity">
    <reaction evidence="6 7">
        <text>Release of N-terminal amino acids, preferentially methionine, from peptides and arylamides.</text>
        <dbReference type="EC" id="3.4.11.18"/>
    </reaction>
</comment>
<dbReference type="Proteomes" id="UP000596035">
    <property type="component" value="Chromosome"/>
</dbReference>
<reference evidence="11" key="2">
    <citation type="submission" date="2017-05" db="EMBL/GenBank/DDBJ databases">
        <title>Improved OligoMM genomes.</title>
        <authorList>
            <person name="Garzetti D."/>
        </authorList>
    </citation>
    <scope>NUCLEOTIDE SEQUENCE [LARGE SCALE GENOMIC DNA]</scope>
    <source>
        <strain evidence="11">KB18</strain>
    </source>
</reference>
<keyword evidence="11" id="KW-1185">Reference proteome</keyword>
<comment type="function">
    <text evidence="1 6">Removes the N-terminal methionine from nascent proteins. The N-terminal methionine is often cleaved when the second residue in the primary sequence is small and uncharged (Met-Ala-, Cys, Gly, Pro, Ser, Thr, or Val). Requires deformylation of the N(alpha)-formylated initiator methionine before it can be hydrolyzed.</text>
</comment>
<evidence type="ECO:0000313" key="12">
    <source>
        <dbReference type="Proteomes" id="UP000596035"/>
    </source>
</evidence>
<dbReference type="PRINTS" id="PR00599">
    <property type="entry name" value="MAPEPTIDASE"/>
</dbReference>
<feature type="binding site" evidence="6">
    <location>
        <position position="202"/>
    </location>
    <ligand>
        <name>a divalent metal cation</name>
        <dbReference type="ChEBI" id="CHEBI:60240"/>
        <label>2</label>
        <note>catalytic</note>
    </ligand>
</feature>
<dbReference type="PANTHER" id="PTHR43330:SF27">
    <property type="entry name" value="METHIONINE AMINOPEPTIDASE"/>
    <property type="match status" value="1"/>
</dbReference>
<feature type="binding site" evidence="6">
    <location>
        <position position="233"/>
    </location>
    <ligand>
        <name>a divalent metal cation</name>
        <dbReference type="ChEBI" id="CHEBI:60240"/>
        <label>2</label>
        <note>catalytic</note>
    </ligand>
</feature>
<evidence type="ECO:0000256" key="2">
    <source>
        <dbReference type="ARBA" id="ARBA00022438"/>
    </source>
</evidence>
<sequence>MIVLKTSRELSVMRKAGRISQKALRLAGEAVEPGVSAWEIDKLVRQYIESEGAKPSFLGYDGYPASACISVNNVVIHGIPKKSVILKKGDIVSIDVGAYYEGFHGDNAWTFPCGEISEEAKALLDATERSLFLGIEKARPGNRVGDVGRAVQEYAEARSYSVVREFTGHGVGAEMHEDPSVPNYGTPGRGVRLTAGMVIAIEPMINQGRREIEVKPDGWTVVTKDGSLSAHFEHTVAITPQGPVILTLPE</sequence>
<dbReference type="AlphaFoldDB" id="A0A1Z2XVI2"/>
<evidence type="ECO:0000256" key="3">
    <source>
        <dbReference type="ARBA" id="ARBA00022670"/>
    </source>
</evidence>
<comment type="subunit">
    <text evidence="6">Monomer.</text>
</comment>
<feature type="binding site" evidence="6">
    <location>
        <position position="77"/>
    </location>
    <ligand>
        <name>substrate</name>
    </ligand>
</feature>
<evidence type="ECO:0000256" key="6">
    <source>
        <dbReference type="HAMAP-Rule" id="MF_01974"/>
    </source>
</evidence>
<reference evidence="10 12" key="3">
    <citation type="submission" date="2020-11" db="EMBL/GenBank/DDBJ databases">
        <title>Closed and high quality bacterial genomes of the OMM12 community.</title>
        <authorList>
            <person name="Marbouty M."/>
            <person name="Lamy-Besnier Q."/>
            <person name="Debarbieux L."/>
            <person name="Koszul R."/>
        </authorList>
    </citation>
    <scope>NUCLEOTIDE SEQUENCE [LARGE SCALE GENOMIC DNA]</scope>
    <source>
        <strain evidence="10 12">KB18</strain>
    </source>
</reference>
<gene>
    <name evidence="6 10" type="primary">map</name>
    <name evidence="9" type="ORF">ADH66_18400</name>
    <name evidence="10" type="ORF">I5Q82_08815</name>
</gene>
<evidence type="ECO:0000313" key="10">
    <source>
        <dbReference type="EMBL" id="QQR31733.1"/>
    </source>
</evidence>
<protein>
    <recommendedName>
        <fullName evidence="6 7">Methionine aminopeptidase</fullName>
        <shortName evidence="6">MAP</shortName>
        <shortName evidence="6">MetAP</shortName>
        <ecNumber evidence="6 7">3.4.11.18</ecNumber>
    </recommendedName>
    <alternativeName>
        <fullName evidence="6">Peptidase M</fullName>
    </alternativeName>
</protein>
<evidence type="ECO:0000313" key="9">
    <source>
        <dbReference type="EMBL" id="ASB42444.1"/>
    </source>
</evidence>
<dbReference type="PROSITE" id="PS00680">
    <property type="entry name" value="MAP_1"/>
    <property type="match status" value="1"/>
</dbReference>
<dbReference type="Proteomes" id="UP000196710">
    <property type="component" value="Chromosome"/>
</dbReference>
<dbReference type="GO" id="GO:0070006">
    <property type="term" value="F:metalloaminopeptidase activity"/>
    <property type="evidence" value="ECO:0007669"/>
    <property type="project" value="UniProtKB-UniRule"/>
</dbReference>
<proteinExistence type="inferred from homology"/>
<accession>A0A1Z2XVI2</accession>
<reference evidence="9" key="1">
    <citation type="journal article" date="2017" name="Genome Announc.">
        <title>High-Quality Whole-Genome Sequences of the Oligo-Mouse-Microbiota Bacterial Community.</title>
        <authorList>
            <person name="Garzetti D."/>
            <person name="Brugiroux S."/>
            <person name="Bunk B."/>
            <person name="Pukall R."/>
            <person name="McCoy K.D."/>
            <person name="Macpherson A.J."/>
            <person name="Stecher B."/>
        </authorList>
    </citation>
    <scope>NUCLEOTIDE SEQUENCE</scope>
    <source>
        <strain evidence="9">KB18</strain>
    </source>
</reference>
<dbReference type="EC" id="3.4.11.18" evidence="6 7"/>
<dbReference type="GO" id="GO:0046872">
    <property type="term" value="F:metal ion binding"/>
    <property type="evidence" value="ECO:0007669"/>
    <property type="project" value="UniProtKB-UniRule"/>
</dbReference>